<keyword evidence="1" id="KW-0472">Membrane</keyword>
<dbReference type="OrthoDB" id="8119704at2759"/>
<gene>
    <name evidence="2" type="ORF">CC86DRAFT_188268</name>
</gene>
<dbReference type="EMBL" id="MU006221">
    <property type="protein sequence ID" value="KAF2829331.1"/>
    <property type="molecule type" value="Genomic_DNA"/>
</dbReference>
<name>A0A6A7A7Q9_9PLEO</name>
<sequence>MHVKRTLRNHRMGVFTRIGRVLVRLGRAVCLYMYWASSLAGRFFIFINTIPSHYNTSSSSLYTLTHIVYNSDFCSKSPGHHSVARSSFVNISQL</sequence>
<reference evidence="2" key="1">
    <citation type="journal article" date="2020" name="Stud. Mycol.">
        <title>101 Dothideomycetes genomes: a test case for predicting lifestyles and emergence of pathogens.</title>
        <authorList>
            <person name="Haridas S."/>
            <person name="Albert R."/>
            <person name="Binder M."/>
            <person name="Bloem J."/>
            <person name="Labutti K."/>
            <person name="Salamov A."/>
            <person name="Andreopoulos B."/>
            <person name="Baker S."/>
            <person name="Barry K."/>
            <person name="Bills G."/>
            <person name="Bluhm B."/>
            <person name="Cannon C."/>
            <person name="Castanera R."/>
            <person name="Culley D."/>
            <person name="Daum C."/>
            <person name="Ezra D."/>
            <person name="Gonzalez J."/>
            <person name="Henrissat B."/>
            <person name="Kuo A."/>
            <person name="Liang C."/>
            <person name="Lipzen A."/>
            <person name="Lutzoni F."/>
            <person name="Magnuson J."/>
            <person name="Mondo S."/>
            <person name="Nolan M."/>
            <person name="Ohm R."/>
            <person name="Pangilinan J."/>
            <person name="Park H.-J."/>
            <person name="Ramirez L."/>
            <person name="Alfaro M."/>
            <person name="Sun H."/>
            <person name="Tritt A."/>
            <person name="Yoshinaga Y."/>
            <person name="Zwiers L.-H."/>
            <person name="Turgeon B."/>
            <person name="Goodwin S."/>
            <person name="Spatafora J."/>
            <person name="Crous P."/>
            <person name="Grigoriev I."/>
        </authorList>
    </citation>
    <scope>NUCLEOTIDE SEQUENCE</scope>
    <source>
        <strain evidence="2">CBS 113818</strain>
    </source>
</reference>
<evidence type="ECO:0000313" key="2">
    <source>
        <dbReference type="EMBL" id="KAF2829331.1"/>
    </source>
</evidence>
<dbReference type="AlphaFoldDB" id="A0A6A7A7Q9"/>
<evidence type="ECO:0000313" key="3">
    <source>
        <dbReference type="Proteomes" id="UP000799424"/>
    </source>
</evidence>
<organism evidence="2 3">
    <name type="scientific">Ophiobolus disseminans</name>
    <dbReference type="NCBI Taxonomy" id="1469910"/>
    <lineage>
        <taxon>Eukaryota</taxon>
        <taxon>Fungi</taxon>
        <taxon>Dikarya</taxon>
        <taxon>Ascomycota</taxon>
        <taxon>Pezizomycotina</taxon>
        <taxon>Dothideomycetes</taxon>
        <taxon>Pleosporomycetidae</taxon>
        <taxon>Pleosporales</taxon>
        <taxon>Pleosporineae</taxon>
        <taxon>Phaeosphaeriaceae</taxon>
        <taxon>Ophiobolus</taxon>
    </lineage>
</organism>
<feature type="transmembrane region" description="Helical" evidence="1">
    <location>
        <begin position="21"/>
        <end position="47"/>
    </location>
</feature>
<keyword evidence="1" id="KW-1133">Transmembrane helix</keyword>
<dbReference type="Proteomes" id="UP000799424">
    <property type="component" value="Unassembled WGS sequence"/>
</dbReference>
<evidence type="ECO:0000256" key="1">
    <source>
        <dbReference type="SAM" id="Phobius"/>
    </source>
</evidence>
<keyword evidence="1" id="KW-0812">Transmembrane</keyword>
<keyword evidence="3" id="KW-1185">Reference proteome</keyword>
<protein>
    <submittedName>
        <fullName evidence="2">Uncharacterized protein</fullName>
    </submittedName>
</protein>
<accession>A0A6A7A7Q9</accession>
<proteinExistence type="predicted"/>